<dbReference type="InterPro" id="IPR046349">
    <property type="entry name" value="C1-like_sf"/>
</dbReference>
<evidence type="ECO:0000256" key="3">
    <source>
        <dbReference type="SAM" id="MobiDB-lite"/>
    </source>
</evidence>
<dbReference type="GO" id="GO:0046872">
    <property type="term" value="F:metal ion binding"/>
    <property type="evidence" value="ECO:0007669"/>
    <property type="project" value="UniProtKB-KW"/>
</dbReference>
<gene>
    <name evidence="5" type="ORF">LTRI10_LOCUS38225</name>
</gene>
<feature type="compositionally biased region" description="Polar residues" evidence="3">
    <location>
        <begin position="164"/>
        <end position="176"/>
    </location>
</feature>
<feature type="compositionally biased region" description="Basic residues" evidence="3">
    <location>
        <begin position="183"/>
        <end position="192"/>
    </location>
</feature>
<organism evidence="5 6">
    <name type="scientific">Linum trigynum</name>
    <dbReference type="NCBI Taxonomy" id="586398"/>
    <lineage>
        <taxon>Eukaryota</taxon>
        <taxon>Viridiplantae</taxon>
        <taxon>Streptophyta</taxon>
        <taxon>Embryophyta</taxon>
        <taxon>Tracheophyta</taxon>
        <taxon>Spermatophyta</taxon>
        <taxon>Magnoliopsida</taxon>
        <taxon>eudicotyledons</taxon>
        <taxon>Gunneridae</taxon>
        <taxon>Pentapetalae</taxon>
        <taxon>rosids</taxon>
        <taxon>fabids</taxon>
        <taxon>Malpighiales</taxon>
        <taxon>Linaceae</taxon>
        <taxon>Linum</taxon>
    </lineage>
</organism>
<accession>A0AAV2FJ20</accession>
<feature type="region of interest" description="Disordered" evidence="3">
    <location>
        <begin position="164"/>
        <end position="192"/>
    </location>
</feature>
<dbReference type="PANTHER" id="PTHR37807">
    <property type="entry name" value="OS07G0160300 PROTEIN"/>
    <property type="match status" value="1"/>
</dbReference>
<keyword evidence="6" id="KW-1185">Reference proteome</keyword>
<dbReference type="EMBL" id="OZ034819">
    <property type="protein sequence ID" value="CAL1397962.1"/>
    <property type="molecule type" value="Genomic_DNA"/>
</dbReference>
<keyword evidence="2" id="KW-0862">Zinc</keyword>
<protein>
    <recommendedName>
        <fullName evidence="4">Phorbol-ester/DAG-type domain-containing protein</fullName>
    </recommendedName>
</protein>
<evidence type="ECO:0000313" key="6">
    <source>
        <dbReference type="Proteomes" id="UP001497516"/>
    </source>
</evidence>
<dbReference type="SUPFAM" id="SSF57889">
    <property type="entry name" value="Cysteine-rich domain"/>
    <property type="match status" value="1"/>
</dbReference>
<evidence type="ECO:0000256" key="2">
    <source>
        <dbReference type="ARBA" id="ARBA00022833"/>
    </source>
</evidence>
<evidence type="ECO:0000313" key="5">
    <source>
        <dbReference type="EMBL" id="CAL1397962.1"/>
    </source>
</evidence>
<keyword evidence="1" id="KW-0479">Metal-binding</keyword>
<dbReference type="InterPro" id="IPR002219">
    <property type="entry name" value="PKC_DAG/PE"/>
</dbReference>
<dbReference type="Proteomes" id="UP001497516">
    <property type="component" value="Chromosome 6"/>
</dbReference>
<feature type="domain" description="Phorbol-ester/DAG-type" evidence="4">
    <location>
        <begin position="194"/>
        <end position="253"/>
    </location>
</feature>
<dbReference type="PANTHER" id="PTHR37807:SF4">
    <property type="entry name" value="DC1 DOMAIN-CONTAINING PROTEIN"/>
    <property type="match status" value="1"/>
</dbReference>
<name>A0AAV2FJ20_9ROSI</name>
<evidence type="ECO:0000256" key="1">
    <source>
        <dbReference type="ARBA" id="ARBA00022723"/>
    </source>
</evidence>
<proteinExistence type="predicted"/>
<dbReference type="PROSITE" id="PS50081">
    <property type="entry name" value="ZF_DAG_PE_2"/>
    <property type="match status" value="1"/>
</dbReference>
<dbReference type="AlphaFoldDB" id="A0AAV2FJ20"/>
<evidence type="ECO:0000259" key="4">
    <source>
        <dbReference type="PROSITE" id="PS50081"/>
    </source>
</evidence>
<sequence>MTEKDDLGLTIIVMKGDSLSRNRQVAFNLARFLKCTLIDIHDIHQAIQKPSSSQTNNNNTEESPALDAAYGFASTQLSLKFPVIINGPHPLPPGATIGNLWGPLLAASSGARLVAVECHHRDDAVAAKGDDGISSVHVDAETFDSREAEGVVSKIRLLLRQQKHNSTAMTPSNNSKVVAKGKEKGKQRRKNDHLHEWVKKKPMYSNTAEGLACIACQDRNDDGQIGTVKSYYQCTDCDFALHKHCAKKPYKTVSVLALLDRCPPSLKSHHRPKGYEFSSKVKCRNCRNDDDDVEEEEFSAVDDCHDCLMQTNLHHKFLPTVLRNEEAHKDHRLNLVIMPFGYDYKYYCADCGAIGYSVGYKCYECNERPNYHVDCALLPAAYKKTSGGLSSAVMALMPPDLLPLDFQYLYEDG</sequence>
<reference evidence="5 6" key="1">
    <citation type="submission" date="2024-04" db="EMBL/GenBank/DDBJ databases">
        <authorList>
            <person name="Fracassetti M."/>
        </authorList>
    </citation>
    <scope>NUCLEOTIDE SEQUENCE [LARGE SCALE GENOMIC DNA]</scope>
</reference>